<evidence type="ECO:0000313" key="4">
    <source>
        <dbReference type="Proteomes" id="UP000001542"/>
    </source>
</evidence>
<dbReference type="VEuPathDB" id="TrichDB:TVAG_530690"/>
<evidence type="ECO:0000256" key="1">
    <source>
        <dbReference type="SAM" id="MobiDB-lite"/>
    </source>
</evidence>
<dbReference type="PANTHER" id="PTHR16861">
    <property type="entry name" value="GLYCOPROTEIN 38"/>
    <property type="match status" value="1"/>
</dbReference>
<gene>
    <name evidence="3" type="ORF">TVAG_530690</name>
</gene>
<evidence type="ECO:0000256" key="2">
    <source>
        <dbReference type="SAM" id="Phobius"/>
    </source>
</evidence>
<dbReference type="KEGG" id="tva:4724026"/>
<keyword evidence="2" id="KW-0472">Membrane</keyword>
<feature type="region of interest" description="Disordered" evidence="1">
    <location>
        <begin position="228"/>
        <end position="252"/>
    </location>
</feature>
<feature type="transmembrane region" description="Helical" evidence="2">
    <location>
        <begin position="257"/>
        <end position="278"/>
    </location>
</feature>
<keyword evidence="4" id="KW-1185">Reference proteome</keyword>
<protein>
    <submittedName>
        <fullName evidence="3">Surface immunogen P270-related protein</fullName>
    </submittedName>
</protein>
<keyword evidence="2" id="KW-0812">Transmembrane</keyword>
<dbReference type="Proteomes" id="UP000001542">
    <property type="component" value="Unassembled WGS sequence"/>
</dbReference>
<dbReference type="InParanoid" id="A2HUY7"/>
<accession>A2HUY7</accession>
<evidence type="ECO:0000313" key="3">
    <source>
        <dbReference type="EMBL" id="EAX66780.1"/>
    </source>
</evidence>
<dbReference type="VEuPathDB" id="TrichDB:TVAGG3_0297980"/>
<name>A2HUY7_TRIV3</name>
<dbReference type="AlphaFoldDB" id="A2HUY7"/>
<keyword evidence="2" id="KW-1133">Transmembrane helix</keyword>
<dbReference type="EMBL" id="DS145219">
    <property type="protein sequence ID" value="EAX66780.1"/>
    <property type="molecule type" value="Genomic_DNA"/>
</dbReference>
<feature type="non-terminal residue" evidence="3">
    <location>
        <position position="1"/>
    </location>
</feature>
<organism evidence="3 4">
    <name type="scientific">Trichomonas vaginalis (strain ATCC PRA-98 / G3)</name>
    <dbReference type="NCBI Taxonomy" id="412133"/>
    <lineage>
        <taxon>Eukaryota</taxon>
        <taxon>Metamonada</taxon>
        <taxon>Parabasalia</taxon>
        <taxon>Trichomonadida</taxon>
        <taxon>Trichomonadidae</taxon>
        <taxon>Trichomonas</taxon>
    </lineage>
</organism>
<reference evidence="3" key="1">
    <citation type="submission" date="2006-10" db="EMBL/GenBank/DDBJ databases">
        <authorList>
            <person name="Amadeo P."/>
            <person name="Zhao Q."/>
            <person name="Wortman J."/>
            <person name="Fraser-Liggett C."/>
            <person name="Carlton J."/>
        </authorList>
    </citation>
    <scope>NUCLEOTIDE SEQUENCE</scope>
    <source>
        <strain evidence="3">G3</strain>
    </source>
</reference>
<sequence>SLNDGNEVISGNLYSAKIILKSNLTITKTYYLFATESNASSASVTSVKTSQNVSTATAVASTNKTEWTFKVNAPEDHNKTKLLVVVEFAANHTSELGTGNVTYSLGTSPYLSAPTVVAENHTGPFKAGEYIPVKVTLQHFEAKTGNFQYRFYADQKWIDLPDDNVTEVETPSAIKKLHADEGKTYLLNIPAPKYEDIKEDGKVKLQIRLAGSKDQAQSNIIETEVSLQKQQYVAPSPDDSKPTPTPENSGLTGGQKAGIVIGVLLAVILIILIIYFVFCRKPSKDKSSSDIQDDSGSGVNV</sequence>
<dbReference type="PANTHER" id="PTHR16861:SF4">
    <property type="entry name" value="SH3 DOMAIN PROTEIN (AFU_ORTHOLOGUE AFUA_1G13610)"/>
    <property type="match status" value="1"/>
</dbReference>
<proteinExistence type="predicted"/>
<reference evidence="3" key="2">
    <citation type="journal article" date="2007" name="Science">
        <title>Draft genome sequence of the sexually transmitted pathogen Trichomonas vaginalis.</title>
        <authorList>
            <person name="Carlton J.M."/>
            <person name="Hirt R.P."/>
            <person name="Silva J.C."/>
            <person name="Delcher A.L."/>
            <person name="Schatz M."/>
            <person name="Zhao Q."/>
            <person name="Wortman J.R."/>
            <person name="Bidwell S.L."/>
            <person name="Alsmark U.C.M."/>
            <person name="Besteiro S."/>
            <person name="Sicheritz-Ponten T."/>
            <person name="Noel C.J."/>
            <person name="Dacks J.B."/>
            <person name="Foster P.G."/>
            <person name="Simillion C."/>
            <person name="Van de Peer Y."/>
            <person name="Miranda-Saavedra D."/>
            <person name="Barton G.J."/>
            <person name="Westrop G.D."/>
            <person name="Mueller S."/>
            <person name="Dessi D."/>
            <person name="Fiori P.L."/>
            <person name="Ren Q."/>
            <person name="Paulsen I."/>
            <person name="Zhang H."/>
            <person name="Bastida-Corcuera F.D."/>
            <person name="Simoes-Barbosa A."/>
            <person name="Brown M.T."/>
            <person name="Hayes R.D."/>
            <person name="Mukherjee M."/>
            <person name="Okumura C.Y."/>
            <person name="Schneider R."/>
            <person name="Smith A.J."/>
            <person name="Vanacova S."/>
            <person name="Villalvazo M."/>
            <person name="Haas B.J."/>
            <person name="Pertea M."/>
            <person name="Feldblyum T.V."/>
            <person name="Utterback T.R."/>
            <person name="Shu C.L."/>
            <person name="Osoegawa K."/>
            <person name="de Jong P.J."/>
            <person name="Hrdy I."/>
            <person name="Horvathova L."/>
            <person name="Zubacova Z."/>
            <person name="Dolezal P."/>
            <person name="Malik S.B."/>
            <person name="Logsdon J.M. Jr."/>
            <person name="Henze K."/>
            <person name="Gupta A."/>
            <person name="Wang C.C."/>
            <person name="Dunne R.L."/>
            <person name="Upcroft J.A."/>
            <person name="Upcroft P."/>
            <person name="White O."/>
            <person name="Salzberg S.L."/>
            <person name="Tang P."/>
            <person name="Chiu C.-H."/>
            <person name="Lee Y.-S."/>
            <person name="Embley T.M."/>
            <person name="Coombs G.H."/>
            <person name="Mottram J.C."/>
            <person name="Tachezy J."/>
            <person name="Fraser-Liggett C.M."/>
            <person name="Johnson P.J."/>
        </authorList>
    </citation>
    <scope>NUCLEOTIDE SEQUENCE [LARGE SCALE GENOMIC DNA]</scope>
    <source>
        <strain evidence="3">G3</strain>
    </source>
</reference>